<keyword evidence="3" id="KW-1185">Reference proteome</keyword>
<dbReference type="EMBL" id="JACIFF010000003">
    <property type="protein sequence ID" value="MBB4079136.1"/>
    <property type="molecule type" value="Genomic_DNA"/>
</dbReference>
<keyword evidence="1" id="KW-0472">Membrane</keyword>
<name>A0A840EDX1_9BACT</name>
<dbReference type="RefSeq" id="WP_183495374.1">
    <property type="nucleotide sequence ID" value="NZ_JACIFF010000003.1"/>
</dbReference>
<dbReference type="AlphaFoldDB" id="A0A840EDX1"/>
<dbReference type="InterPro" id="IPR007404">
    <property type="entry name" value="YdjM-like"/>
</dbReference>
<dbReference type="InterPro" id="IPR053170">
    <property type="entry name" value="Transcription_regulator"/>
</dbReference>
<evidence type="ECO:0000313" key="2">
    <source>
        <dbReference type="EMBL" id="MBB4079136.1"/>
    </source>
</evidence>
<organism evidence="2 3">
    <name type="scientific">Neolewinella aquimaris</name>
    <dbReference type="NCBI Taxonomy" id="1835722"/>
    <lineage>
        <taxon>Bacteria</taxon>
        <taxon>Pseudomonadati</taxon>
        <taxon>Bacteroidota</taxon>
        <taxon>Saprospiria</taxon>
        <taxon>Saprospirales</taxon>
        <taxon>Lewinellaceae</taxon>
        <taxon>Neolewinella</taxon>
    </lineage>
</organism>
<feature type="transmembrane region" description="Helical" evidence="1">
    <location>
        <begin position="116"/>
        <end position="141"/>
    </location>
</feature>
<feature type="transmembrane region" description="Helical" evidence="1">
    <location>
        <begin position="165"/>
        <end position="186"/>
    </location>
</feature>
<feature type="transmembrane region" description="Helical" evidence="1">
    <location>
        <begin position="90"/>
        <end position="110"/>
    </location>
</feature>
<feature type="transmembrane region" description="Helical" evidence="1">
    <location>
        <begin position="234"/>
        <end position="254"/>
    </location>
</feature>
<dbReference type="Proteomes" id="UP000576209">
    <property type="component" value="Unassembled WGS sequence"/>
</dbReference>
<dbReference type="PANTHER" id="PTHR40031:SF1">
    <property type="entry name" value="MEMBRANE-BOUND METAL-DEPENDENT HYDROLASE"/>
    <property type="match status" value="1"/>
</dbReference>
<evidence type="ECO:0000256" key="1">
    <source>
        <dbReference type="SAM" id="Phobius"/>
    </source>
</evidence>
<feature type="transmembrane region" description="Helical" evidence="1">
    <location>
        <begin position="58"/>
        <end position="78"/>
    </location>
</feature>
<dbReference type="Pfam" id="PF04307">
    <property type="entry name" value="YdjM"/>
    <property type="match status" value="2"/>
</dbReference>
<evidence type="ECO:0000313" key="3">
    <source>
        <dbReference type="Proteomes" id="UP000576209"/>
    </source>
</evidence>
<keyword evidence="1" id="KW-1133">Transmembrane helix</keyword>
<reference evidence="2 3" key="1">
    <citation type="submission" date="2020-08" db="EMBL/GenBank/DDBJ databases">
        <title>Genomic Encyclopedia of Type Strains, Phase IV (KMG-IV): sequencing the most valuable type-strain genomes for metagenomic binning, comparative biology and taxonomic classification.</title>
        <authorList>
            <person name="Goeker M."/>
        </authorList>
    </citation>
    <scope>NUCLEOTIDE SEQUENCE [LARGE SCALE GENOMIC DNA]</scope>
    <source>
        <strain evidence="2 3">DSM 105137</strain>
    </source>
</reference>
<comment type="caution">
    <text evidence="2">The sequence shown here is derived from an EMBL/GenBank/DDBJ whole genome shotgun (WGS) entry which is preliminary data.</text>
</comment>
<gene>
    <name evidence="2" type="ORF">GGR28_001753</name>
</gene>
<sequence>MDSLTQVILGAAVGEAVLGRKLGNRAMLWGGIAGTLPDLDVLSGLVTDPMSALAYHRAFTHSLPFAILAGPLIGWTVHRLHADPPDKRRWIHILGGVLAFWVLLTVGSYAMPIPVYGVPGIAAIVTAVFAGMCAIVGWWSLRVQRSRGRIHVKSGIHVNPKRRQWILLFFLAIVTHPLLDCFTAYGTQFFEPFAATRLAWNTVSVVDPLYTLPFLLLLILAARSGRGTQERRKLNTAGLVVSSAYLLLTTVNHFNVRSVLGDTIAAKDIVAQRTLQGPTLGNNLLWTGLAQTGSDTFYVGEYSLLDERRTFEPMLRIDGRHDLLAPYHGDRELDILRWFSNGIYSVTPVGGGRVQLNDLRYGLLGDDPDDPTSYLFNWQIDTTVHPVRVMPESEEAQAERGERMGAFFGELWDRMLGE</sequence>
<protein>
    <submittedName>
        <fullName evidence="2">Inner membrane protein</fullName>
    </submittedName>
</protein>
<proteinExistence type="predicted"/>
<accession>A0A840EDX1</accession>
<keyword evidence="1" id="KW-0812">Transmembrane</keyword>
<feature type="transmembrane region" description="Helical" evidence="1">
    <location>
        <begin position="198"/>
        <end position="222"/>
    </location>
</feature>
<dbReference type="PANTHER" id="PTHR40031">
    <property type="entry name" value="HYPOTHETICAL MEMBRANE SPANNING PROTEIN"/>
    <property type="match status" value="1"/>
</dbReference>